<keyword evidence="9 11" id="KW-0482">Metalloprotease</keyword>
<reference evidence="13 14" key="1">
    <citation type="submission" date="2017-09" db="EMBL/GenBank/DDBJ databases">
        <title>Reassesment of A. cryaerophilus.</title>
        <authorList>
            <person name="Perez-Cataluna A."/>
            <person name="Collado L."/>
            <person name="Salgado O."/>
            <person name="Lefinanco V."/>
            <person name="Figueras M.J."/>
        </authorList>
    </citation>
    <scope>NUCLEOTIDE SEQUENCE [LARGE SCALE GENOMIC DNA]</scope>
    <source>
        <strain evidence="13 14">LMG 9065</strain>
    </source>
</reference>
<accession>A0A2S9TCV0</accession>
<comment type="similarity">
    <text evidence="3 11">Belongs to the peptidase M50B family.</text>
</comment>
<dbReference type="SUPFAM" id="SSF50156">
    <property type="entry name" value="PDZ domain-like"/>
    <property type="match status" value="1"/>
</dbReference>
<evidence type="ECO:0000259" key="12">
    <source>
        <dbReference type="PROSITE" id="PS50106"/>
    </source>
</evidence>
<dbReference type="PROSITE" id="PS50106">
    <property type="entry name" value="PDZ"/>
    <property type="match status" value="1"/>
</dbReference>
<feature type="transmembrane region" description="Helical" evidence="11">
    <location>
        <begin position="321"/>
        <end position="342"/>
    </location>
</feature>
<feature type="transmembrane region" description="Helical" evidence="11">
    <location>
        <begin position="274"/>
        <end position="296"/>
    </location>
</feature>
<keyword evidence="5 11" id="KW-0812">Transmembrane</keyword>
<evidence type="ECO:0000256" key="8">
    <source>
        <dbReference type="ARBA" id="ARBA00022989"/>
    </source>
</evidence>
<dbReference type="InterPro" id="IPR036034">
    <property type="entry name" value="PDZ_sf"/>
</dbReference>
<evidence type="ECO:0000256" key="7">
    <source>
        <dbReference type="ARBA" id="ARBA00022833"/>
    </source>
</evidence>
<comment type="caution">
    <text evidence="13">The sequence shown here is derived from an EMBL/GenBank/DDBJ whole genome shotgun (WGS) entry which is preliminary data.</text>
</comment>
<dbReference type="NCBIfam" id="TIGR00054">
    <property type="entry name" value="RIP metalloprotease RseP"/>
    <property type="match status" value="1"/>
</dbReference>
<dbReference type="GO" id="GO:0006508">
    <property type="term" value="P:proteolysis"/>
    <property type="evidence" value="ECO:0007669"/>
    <property type="project" value="UniProtKB-KW"/>
</dbReference>
<protein>
    <recommendedName>
        <fullName evidence="11">Zinc metalloprotease</fullName>
        <ecNumber evidence="11">3.4.24.-</ecNumber>
    </recommendedName>
</protein>
<evidence type="ECO:0000256" key="9">
    <source>
        <dbReference type="ARBA" id="ARBA00023049"/>
    </source>
</evidence>
<dbReference type="GO" id="GO:0016020">
    <property type="term" value="C:membrane"/>
    <property type="evidence" value="ECO:0007669"/>
    <property type="project" value="UniProtKB-SubCell"/>
</dbReference>
<dbReference type="InterPro" id="IPR008915">
    <property type="entry name" value="Peptidase_M50"/>
</dbReference>
<dbReference type="Pfam" id="PF02163">
    <property type="entry name" value="Peptidase_M50"/>
    <property type="match status" value="1"/>
</dbReference>
<evidence type="ECO:0000256" key="6">
    <source>
        <dbReference type="ARBA" id="ARBA00022801"/>
    </source>
</evidence>
<feature type="domain" description="PDZ" evidence="12">
    <location>
        <begin position="112"/>
        <end position="179"/>
    </location>
</feature>
<evidence type="ECO:0000256" key="11">
    <source>
        <dbReference type="RuleBase" id="RU362031"/>
    </source>
</evidence>
<dbReference type="GO" id="GO:0004222">
    <property type="term" value="F:metalloendopeptidase activity"/>
    <property type="evidence" value="ECO:0007669"/>
    <property type="project" value="InterPro"/>
</dbReference>
<dbReference type="SMART" id="SM00228">
    <property type="entry name" value="PDZ"/>
    <property type="match status" value="1"/>
</dbReference>
<keyword evidence="4 13" id="KW-0645">Protease</keyword>
<dbReference type="InterPro" id="IPR004387">
    <property type="entry name" value="Pept_M50_Zn"/>
</dbReference>
<dbReference type="InterPro" id="IPR001478">
    <property type="entry name" value="PDZ"/>
</dbReference>
<evidence type="ECO:0000256" key="10">
    <source>
        <dbReference type="ARBA" id="ARBA00023136"/>
    </source>
</evidence>
<dbReference type="Proteomes" id="UP000239151">
    <property type="component" value="Unassembled WGS sequence"/>
</dbReference>
<dbReference type="GO" id="GO:0046872">
    <property type="term" value="F:metal ion binding"/>
    <property type="evidence" value="ECO:0007669"/>
    <property type="project" value="UniProtKB-KW"/>
</dbReference>
<gene>
    <name evidence="13" type="primary">rseP</name>
    <name evidence="13" type="ORF">CJ670_07820</name>
</gene>
<evidence type="ECO:0000256" key="5">
    <source>
        <dbReference type="ARBA" id="ARBA00022692"/>
    </source>
</evidence>
<comment type="cofactor">
    <cofactor evidence="1 11">
        <name>Zn(2+)</name>
        <dbReference type="ChEBI" id="CHEBI:29105"/>
    </cofactor>
</comment>
<dbReference type="PANTHER" id="PTHR42837">
    <property type="entry name" value="REGULATOR OF SIGMA-E PROTEASE RSEP"/>
    <property type="match status" value="1"/>
</dbReference>
<dbReference type="EMBL" id="NXGI01000017">
    <property type="protein sequence ID" value="PRM96662.1"/>
    <property type="molecule type" value="Genomic_DNA"/>
</dbReference>
<evidence type="ECO:0000313" key="14">
    <source>
        <dbReference type="Proteomes" id="UP000239151"/>
    </source>
</evidence>
<feature type="transmembrane region" description="Helical" evidence="11">
    <location>
        <begin position="93"/>
        <end position="114"/>
    </location>
</feature>
<dbReference type="PANTHER" id="PTHR42837:SF2">
    <property type="entry name" value="MEMBRANE METALLOPROTEASE ARASP2, CHLOROPLASTIC-RELATED"/>
    <property type="match status" value="1"/>
</dbReference>
<name>A0A2S9TCV0_9BACT</name>
<comment type="subcellular location">
    <subcellularLocation>
        <location evidence="2">Membrane</location>
        <topology evidence="2">Multi-pass membrane protein</topology>
    </subcellularLocation>
</comment>
<evidence type="ECO:0000256" key="4">
    <source>
        <dbReference type="ARBA" id="ARBA00022670"/>
    </source>
</evidence>
<evidence type="ECO:0000256" key="2">
    <source>
        <dbReference type="ARBA" id="ARBA00004141"/>
    </source>
</evidence>
<keyword evidence="8 11" id="KW-1133">Transmembrane helix</keyword>
<dbReference type="Gene3D" id="2.30.42.10">
    <property type="match status" value="1"/>
</dbReference>
<dbReference type="EC" id="3.4.24.-" evidence="11"/>
<dbReference type="AlphaFoldDB" id="A0A2S9TCV0"/>
<sequence length="352" mass="38827">MGTITFLLVLSFLVFFHELGHFLAARFFGVKVEKFSIGFGKAIYSKYWAGTTWQFAMIPLGGYVQMKGQNDSNPTLVESGDDSYNTKKPWQRIIILFAGPFANFILAAILYFGIALMGAKTLAPVIGNISSNSVAAVAGLQTNDEIIRINDKDIKSWDEIGKVITSSQGSLQFYIKRDNQLIVKTMNPQISDSQNMFNEPIKKRMIGIAPKGEVVTLELGFFDSLTYAYEKTIFASTMIFQGVQKLISGVIPSSEIGGVITIGKVISDASESSLIALLTITALISVNLGVLNLLPIPALDGGHIMFNLYEMIMRKKPSDHVFMFLTIMGWLILGSLMLLGIYNDINRIFLSN</sequence>
<dbReference type="CDD" id="cd23081">
    <property type="entry name" value="cpPDZ_EcRseP-like"/>
    <property type="match status" value="1"/>
</dbReference>
<evidence type="ECO:0000313" key="13">
    <source>
        <dbReference type="EMBL" id="PRM96662.1"/>
    </source>
</evidence>
<keyword evidence="11" id="KW-0479">Metal-binding</keyword>
<evidence type="ECO:0000256" key="3">
    <source>
        <dbReference type="ARBA" id="ARBA00007931"/>
    </source>
</evidence>
<keyword evidence="6 11" id="KW-0378">Hydrolase</keyword>
<keyword evidence="7 11" id="KW-0862">Zinc</keyword>
<keyword evidence="10 11" id="KW-0472">Membrane</keyword>
<organism evidence="13 14">
    <name type="scientific">Aliarcobacter cryaerophilus</name>
    <dbReference type="NCBI Taxonomy" id="28198"/>
    <lineage>
        <taxon>Bacteria</taxon>
        <taxon>Pseudomonadati</taxon>
        <taxon>Campylobacterota</taxon>
        <taxon>Epsilonproteobacteria</taxon>
        <taxon>Campylobacterales</taxon>
        <taxon>Arcobacteraceae</taxon>
        <taxon>Aliarcobacter</taxon>
    </lineage>
</organism>
<dbReference type="CDD" id="cd06163">
    <property type="entry name" value="S2P-M50_PDZ_RseP-like"/>
    <property type="match status" value="1"/>
</dbReference>
<proteinExistence type="inferred from homology"/>
<evidence type="ECO:0000256" key="1">
    <source>
        <dbReference type="ARBA" id="ARBA00001947"/>
    </source>
</evidence>